<sequence>MVHWDVPRTPTGALLAVRFGEDLGVPAAVSLRGTGLRADRLGDPRLEVTPATELDIIRNIVGAAGDEPGRGLEAGSRFTLSSYGIWGFALVTSPTLRSAVDVAFQFLDLTFAFTRIERRPGRDGLRLVVTAPDVEPALQRFVVEREVAAIRVLERDLLGDRARPVAVEFGFPEPSADVVERCTALLGTRPSFDAPETVATLDAGLLDLPLPQANEVTMAMALEQCRELLDRRHARTGVSGKVRDLLVANLADPPEARQVAAALAVSDRTLRHRLAVEGTTFRALLDEVRERLAEELLVRGGLPVAEVAVRLGYVEVSSFSQAFRRWKGMGPRDYRARHGEGLLART</sequence>
<proteinExistence type="predicted"/>
<dbReference type="SMART" id="SM00342">
    <property type="entry name" value="HTH_ARAC"/>
    <property type="match status" value="1"/>
</dbReference>
<dbReference type="InterPro" id="IPR018060">
    <property type="entry name" value="HTH_AraC"/>
</dbReference>
<reference evidence="6" key="1">
    <citation type="journal article" date="2019" name="Int. J. Syst. Evol. Microbiol.">
        <title>The Global Catalogue of Microorganisms (GCM) 10K type strain sequencing project: providing services to taxonomists for standard genome sequencing and annotation.</title>
        <authorList>
            <consortium name="The Broad Institute Genomics Platform"/>
            <consortium name="The Broad Institute Genome Sequencing Center for Infectious Disease"/>
            <person name="Wu L."/>
            <person name="Ma J."/>
        </authorList>
    </citation>
    <scope>NUCLEOTIDE SEQUENCE [LARGE SCALE GENOMIC DNA]</scope>
    <source>
        <strain evidence="6">JCM 16953</strain>
    </source>
</reference>
<name>A0ABP7IXV2_9ACTN</name>
<evidence type="ECO:0000256" key="3">
    <source>
        <dbReference type="ARBA" id="ARBA00023163"/>
    </source>
</evidence>
<keyword evidence="1" id="KW-0805">Transcription regulation</keyword>
<dbReference type="Pfam" id="PF12833">
    <property type="entry name" value="HTH_18"/>
    <property type="match status" value="1"/>
</dbReference>
<dbReference type="Gene3D" id="1.10.10.60">
    <property type="entry name" value="Homeodomain-like"/>
    <property type="match status" value="1"/>
</dbReference>
<evidence type="ECO:0000256" key="2">
    <source>
        <dbReference type="ARBA" id="ARBA00023125"/>
    </source>
</evidence>
<evidence type="ECO:0000259" key="4">
    <source>
        <dbReference type="PROSITE" id="PS01124"/>
    </source>
</evidence>
<dbReference type="InterPro" id="IPR032687">
    <property type="entry name" value="AraC-type_N"/>
</dbReference>
<dbReference type="PANTHER" id="PTHR47894">
    <property type="entry name" value="HTH-TYPE TRANSCRIPTIONAL REGULATOR GADX"/>
    <property type="match status" value="1"/>
</dbReference>
<comment type="caution">
    <text evidence="5">The sequence shown here is derived from an EMBL/GenBank/DDBJ whole genome shotgun (WGS) entry which is preliminary data.</text>
</comment>
<gene>
    <name evidence="5" type="ORF">GCM10022242_34020</name>
</gene>
<protein>
    <submittedName>
        <fullName evidence="5">AraC family transcriptional regulator</fullName>
    </submittedName>
</protein>
<evidence type="ECO:0000313" key="6">
    <source>
        <dbReference type="Proteomes" id="UP001501821"/>
    </source>
</evidence>
<dbReference type="InterPro" id="IPR020449">
    <property type="entry name" value="Tscrpt_reg_AraC-type_HTH"/>
</dbReference>
<dbReference type="PRINTS" id="PR00032">
    <property type="entry name" value="HTHARAC"/>
</dbReference>
<keyword evidence="3" id="KW-0804">Transcription</keyword>
<organism evidence="5 6">
    <name type="scientific">Nocardioides panacisoli</name>
    <dbReference type="NCBI Taxonomy" id="627624"/>
    <lineage>
        <taxon>Bacteria</taxon>
        <taxon>Bacillati</taxon>
        <taxon>Actinomycetota</taxon>
        <taxon>Actinomycetes</taxon>
        <taxon>Propionibacteriales</taxon>
        <taxon>Nocardioidaceae</taxon>
        <taxon>Nocardioides</taxon>
    </lineage>
</organism>
<dbReference type="InterPro" id="IPR009057">
    <property type="entry name" value="Homeodomain-like_sf"/>
</dbReference>
<evidence type="ECO:0000256" key="1">
    <source>
        <dbReference type="ARBA" id="ARBA00023015"/>
    </source>
</evidence>
<dbReference type="SUPFAM" id="SSF46689">
    <property type="entry name" value="Homeodomain-like"/>
    <property type="match status" value="1"/>
</dbReference>
<evidence type="ECO:0000313" key="5">
    <source>
        <dbReference type="EMBL" id="GAA3829768.1"/>
    </source>
</evidence>
<dbReference type="PROSITE" id="PS01124">
    <property type="entry name" value="HTH_ARAC_FAMILY_2"/>
    <property type="match status" value="1"/>
</dbReference>
<feature type="domain" description="HTH araC/xylS-type" evidence="4">
    <location>
        <begin position="240"/>
        <end position="337"/>
    </location>
</feature>
<keyword evidence="2" id="KW-0238">DNA-binding</keyword>
<dbReference type="PANTHER" id="PTHR47894:SF1">
    <property type="entry name" value="HTH-TYPE TRANSCRIPTIONAL REGULATOR VQSM"/>
    <property type="match status" value="1"/>
</dbReference>
<dbReference type="EMBL" id="BAABAH010000014">
    <property type="protein sequence ID" value="GAA3829768.1"/>
    <property type="molecule type" value="Genomic_DNA"/>
</dbReference>
<dbReference type="RefSeq" id="WP_344777650.1">
    <property type="nucleotide sequence ID" value="NZ_BAABAH010000014.1"/>
</dbReference>
<keyword evidence="6" id="KW-1185">Reference proteome</keyword>
<dbReference type="Pfam" id="PF12625">
    <property type="entry name" value="Arabinose_bd"/>
    <property type="match status" value="1"/>
</dbReference>
<accession>A0ABP7IXV2</accession>
<dbReference type="Proteomes" id="UP001501821">
    <property type="component" value="Unassembled WGS sequence"/>
</dbReference>